<comment type="subcellular location">
    <subcellularLocation>
        <location evidence="1">Cell membrane</location>
        <topology evidence="1">Multi-pass membrane protein</topology>
    </subcellularLocation>
</comment>
<dbReference type="EMBL" id="PYAX01000009">
    <property type="protein sequence ID" value="PSL53387.1"/>
    <property type="molecule type" value="Genomic_DNA"/>
</dbReference>
<feature type="transmembrane region" description="Helical" evidence="7">
    <location>
        <begin position="301"/>
        <end position="320"/>
    </location>
</feature>
<evidence type="ECO:0000256" key="1">
    <source>
        <dbReference type="ARBA" id="ARBA00004651"/>
    </source>
</evidence>
<dbReference type="PRINTS" id="PR01036">
    <property type="entry name" value="TCRTETB"/>
</dbReference>
<dbReference type="SUPFAM" id="SSF103473">
    <property type="entry name" value="MFS general substrate transporter"/>
    <property type="match status" value="1"/>
</dbReference>
<dbReference type="CDD" id="cd17321">
    <property type="entry name" value="MFS_MMR_MDR_like"/>
    <property type="match status" value="1"/>
</dbReference>
<evidence type="ECO:0000313" key="9">
    <source>
        <dbReference type="EMBL" id="PSL53387.1"/>
    </source>
</evidence>
<organism evidence="9 10">
    <name type="scientific">Saccharothrix carnea</name>
    <dbReference type="NCBI Taxonomy" id="1280637"/>
    <lineage>
        <taxon>Bacteria</taxon>
        <taxon>Bacillati</taxon>
        <taxon>Actinomycetota</taxon>
        <taxon>Actinomycetes</taxon>
        <taxon>Pseudonocardiales</taxon>
        <taxon>Pseudonocardiaceae</taxon>
        <taxon>Saccharothrix</taxon>
    </lineage>
</organism>
<reference evidence="9 10" key="1">
    <citation type="submission" date="2018-03" db="EMBL/GenBank/DDBJ databases">
        <title>Genomic Encyclopedia of Type Strains, Phase III (KMG-III): the genomes of soil and plant-associated and newly described type strains.</title>
        <authorList>
            <person name="Whitman W."/>
        </authorList>
    </citation>
    <scope>NUCLEOTIDE SEQUENCE [LARGE SCALE GENOMIC DNA]</scope>
    <source>
        <strain evidence="9 10">CGMCC 4.7097</strain>
    </source>
</reference>
<feature type="transmembrane region" description="Helical" evidence="7">
    <location>
        <begin position="227"/>
        <end position="248"/>
    </location>
</feature>
<dbReference type="Gene3D" id="1.20.1250.20">
    <property type="entry name" value="MFS general substrate transporter like domains"/>
    <property type="match status" value="1"/>
</dbReference>
<feature type="domain" description="Major facilitator superfamily (MFS) profile" evidence="8">
    <location>
        <begin position="10"/>
        <end position="523"/>
    </location>
</feature>
<evidence type="ECO:0000256" key="2">
    <source>
        <dbReference type="ARBA" id="ARBA00022448"/>
    </source>
</evidence>
<evidence type="ECO:0000256" key="3">
    <source>
        <dbReference type="ARBA" id="ARBA00022475"/>
    </source>
</evidence>
<dbReference type="NCBIfam" id="TIGR00711">
    <property type="entry name" value="efflux_EmrB"/>
    <property type="match status" value="1"/>
</dbReference>
<keyword evidence="5 7" id="KW-1133">Transmembrane helix</keyword>
<dbReference type="PROSITE" id="PS50850">
    <property type="entry name" value="MFS"/>
    <property type="match status" value="1"/>
</dbReference>
<feature type="transmembrane region" description="Helical" evidence="7">
    <location>
        <begin position="357"/>
        <end position="377"/>
    </location>
</feature>
<dbReference type="InterPro" id="IPR020846">
    <property type="entry name" value="MFS_dom"/>
</dbReference>
<keyword evidence="2" id="KW-0813">Transport</keyword>
<dbReference type="PANTHER" id="PTHR42718">
    <property type="entry name" value="MAJOR FACILITATOR SUPERFAMILY MULTIDRUG TRANSPORTER MFSC"/>
    <property type="match status" value="1"/>
</dbReference>
<dbReference type="GO" id="GO:0022857">
    <property type="term" value="F:transmembrane transporter activity"/>
    <property type="evidence" value="ECO:0007669"/>
    <property type="project" value="InterPro"/>
</dbReference>
<evidence type="ECO:0000313" key="10">
    <source>
        <dbReference type="Proteomes" id="UP000241118"/>
    </source>
</evidence>
<feature type="transmembrane region" description="Helical" evidence="7">
    <location>
        <begin position="332"/>
        <end position="351"/>
    </location>
</feature>
<dbReference type="PANTHER" id="PTHR42718:SF46">
    <property type="entry name" value="BLR6921 PROTEIN"/>
    <property type="match status" value="1"/>
</dbReference>
<proteinExistence type="predicted"/>
<protein>
    <submittedName>
        <fullName evidence="9">EmrB/QacA subfamily drug resistance transporter</fullName>
    </submittedName>
</protein>
<feature type="transmembrane region" description="Helical" evidence="7">
    <location>
        <begin position="269"/>
        <end position="289"/>
    </location>
</feature>
<keyword evidence="4 7" id="KW-0812">Transmembrane</keyword>
<name>A0A2P8I4I6_SACCR</name>
<dbReference type="AlphaFoldDB" id="A0A2P8I4I6"/>
<feature type="transmembrane region" description="Helical" evidence="7">
    <location>
        <begin position="133"/>
        <end position="156"/>
    </location>
</feature>
<feature type="transmembrane region" description="Helical" evidence="7">
    <location>
        <begin position="105"/>
        <end position="126"/>
    </location>
</feature>
<dbReference type="GO" id="GO:0005886">
    <property type="term" value="C:plasma membrane"/>
    <property type="evidence" value="ECO:0007669"/>
    <property type="project" value="UniProtKB-SubCell"/>
</dbReference>
<keyword evidence="3" id="KW-1003">Cell membrane</keyword>
<feature type="transmembrane region" description="Helical" evidence="7">
    <location>
        <begin position="162"/>
        <end position="183"/>
    </location>
</feature>
<sequence>MQQQQRPWRALAVLCLANFLILLDTTIVNTAAPDIMSGIDAGIDEVLWVLNGYLLAFASLLIVFGRVGDMVGPRAVFVAGLAVFTVASVLCGLAASPGLLIGARVLQGIGAAALTPQALTLISGIFPAERRGAAFGIFTAVAGVAAVSGPTVGGLVVTSFGWQAVFLLNIPFGVLGVVLALKFVPDLRAGRPHRFDAVGVVLATGALLALVYALVEGQRHDWGVITGVVSIPAVLVLSAVLAVAFVLWERRQREPLVPLDLFRDRNYSIATGITLISSFAVYGLLLVFVIETQTLLGMSPLMSGVTALPWTIALSAVAPVGGRLADRIGGRIPLTAGMALYAAGVLGVAFVPDATSTPATFVVPMLLVGFGMGLALAPATTEAMRGIPPERVGIASGVLNTARQTGAALGAAVVGAVLQNRLVAALREETAVLSTRLPEDVRPRFLDAVEEAAAHGLRLGAGQQGGVEVPADLPPDQAEQFGALAREAFGTAFVAASRPALAVAAGAIAFGGLLALGLRTRRAAAAAPIPSVRR</sequence>
<dbReference type="Pfam" id="PF07690">
    <property type="entry name" value="MFS_1"/>
    <property type="match status" value="1"/>
</dbReference>
<dbReference type="InterPro" id="IPR036259">
    <property type="entry name" value="MFS_trans_sf"/>
</dbReference>
<evidence type="ECO:0000256" key="7">
    <source>
        <dbReference type="SAM" id="Phobius"/>
    </source>
</evidence>
<dbReference type="InterPro" id="IPR011701">
    <property type="entry name" value="MFS"/>
</dbReference>
<dbReference type="Proteomes" id="UP000241118">
    <property type="component" value="Unassembled WGS sequence"/>
</dbReference>
<dbReference type="RefSeq" id="WP_181320399.1">
    <property type="nucleotide sequence ID" value="NZ_PYAX01000009.1"/>
</dbReference>
<feature type="transmembrane region" description="Helical" evidence="7">
    <location>
        <begin position="46"/>
        <end position="64"/>
    </location>
</feature>
<feature type="transmembrane region" description="Helical" evidence="7">
    <location>
        <begin position="195"/>
        <end position="215"/>
    </location>
</feature>
<evidence type="ECO:0000256" key="5">
    <source>
        <dbReference type="ARBA" id="ARBA00022989"/>
    </source>
</evidence>
<gene>
    <name evidence="9" type="ORF">B0I31_109177</name>
</gene>
<keyword evidence="10" id="KW-1185">Reference proteome</keyword>
<dbReference type="Gene3D" id="1.20.1720.10">
    <property type="entry name" value="Multidrug resistance protein D"/>
    <property type="match status" value="1"/>
</dbReference>
<keyword evidence="6 7" id="KW-0472">Membrane</keyword>
<accession>A0A2P8I4I6</accession>
<evidence type="ECO:0000256" key="4">
    <source>
        <dbReference type="ARBA" id="ARBA00022692"/>
    </source>
</evidence>
<comment type="caution">
    <text evidence="9">The sequence shown here is derived from an EMBL/GenBank/DDBJ whole genome shotgun (WGS) entry which is preliminary data.</text>
</comment>
<feature type="transmembrane region" description="Helical" evidence="7">
    <location>
        <begin position="76"/>
        <end position="99"/>
    </location>
</feature>
<evidence type="ECO:0000256" key="6">
    <source>
        <dbReference type="ARBA" id="ARBA00023136"/>
    </source>
</evidence>
<evidence type="ECO:0000259" key="8">
    <source>
        <dbReference type="PROSITE" id="PS50850"/>
    </source>
</evidence>
<dbReference type="InterPro" id="IPR004638">
    <property type="entry name" value="EmrB-like"/>
</dbReference>